<dbReference type="InterPro" id="IPR024747">
    <property type="entry name" value="Pyridox_Oxase-rel"/>
</dbReference>
<protein>
    <submittedName>
        <fullName evidence="1">Pyridoxamine 5'-phosphate oxidase family protein</fullName>
    </submittedName>
</protein>
<name>A0A8J7KXG8_9FIRM</name>
<sequence length="158" mass="18612">MRRKDREVTDINDILDILQKCDVCRIAFFDNEYPYILPLNFGYVYENDVIKLYFHGAKEGKKLQLIKNNPKVAFEMDCSHKLITGKKACDYTMEYESICGTGVIEILDEDQTEYALTQIMKQYSDQYSFEFDERYLKAVSVLQLTVKQINGKRLHRSH</sequence>
<dbReference type="Gene3D" id="2.30.110.10">
    <property type="entry name" value="Electron Transport, Fmn-binding Protein, Chain A"/>
    <property type="match status" value="1"/>
</dbReference>
<organism evidence="1 2">
    <name type="scientific">Mobilitalea sibirica</name>
    <dbReference type="NCBI Taxonomy" id="1462919"/>
    <lineage>
        <taxon>Bacteria</taxon>
        <taxon>Bacillati</taxon>
        <taxon>Bacillota</taxon>
        <taxon>Clostridia</taxon>
        <taxon>Lachnospirales</taxon>
        <taxon>Lachnospiraceae</taxon>
        <taxon>Mobilitalea</taxon>
    </lineage>
</organism>
<dbReference type="AlphaFoldDB" id="A0A8J7KXG8"/>
<dbReference type="Proteomes" id="UP000623269">
    <property type="component" value="Unassembled WGS sequence"/>
</dbReference>
<proteinExistence type="predicted"/>
<evidence type="ECO:0000313" key="2">
    <source>
        <dbReference type="Proteomes" id="UP000623269"/>
    </source>
</evidence>
<keyword evidence="2" id="KW-1185">Reference proteome</keyword>
<dbReference type="PANTHER" id="PTHR34071:SF2">
    <property type="entry name" value="FLAVIN-NUCLEOTIDE-BINDING PROTEIN"/>
    <property type="match status" value="1"/>
</dbReference>
<reference evidence="1" key="1">
    <citation type="submission" date="2020-12" db="EMBL/GenBank/DDBJ databases">
        <title>M. sibirica DSM 26468T genome.</title>
        <authorList>
            <person name="Thieme N."/>
            <person name="Rettenmaier R."/>
            <person name="Zverlov V."/>
            <person name="Liebl W."/>
        </authorList>
    </citation>
    <scope>NUCLEOTIDE SEQUENCE</scope>
    <source>
        <strain evidence="1">DSM 26468</strain>
    </source>
</reference>
<gene>
    <name evidence="1" type="ORF">I5677_12790</name>
</gene>
<dbReference type="PANTHER" id="PTHR34071">
    <property type="entry name" value="5-NITROIMIDAZOLE ANTIBIOTICS RESISTANCE PROTEIN, NIMA-FAMILY-RELATED PROTEIN-RELATED"/>
    <property type="match status" value="1"/>
</dbReference>
<dbReference type="EMBL" id="JAEAGR010000014">
    <property type="protein sequence ID" value="MBH1941772.1"/>
    <property type="molecule type" value="Genomic_DNA"/>
</dbReference>
<evidence type="ECO:0000313" key="1">
    <source>
        <dbReference type="EMBL" id="MBH1941772.1"/>
    </source>
</evidence>
<comment type="caution">
    <text evidence="1">The sequence shown here is derived from an EMBL/GenBank/DDBJ whole genome shotgun (WGS) entry which is preliminary data.</text>
</comment>
<accession>A0A8J7KXG8</accession>
<dbReference type="SUPFAM" id="SSF50475">
    <property type="entry name" value="FMN-binding split barrel"/>
    <property type="match status" value="1"/>
</dbReference>
<dbReference type="InterPro" id="IPR012349">
    <property type="entry name" value="Split_barrel_FMN-bd"/>
</dbReference>
<dbReference type="RefSeq" id="WP_197662018.1">
    <property type="nucleotide sequence ID" value="NZ_JAEAGR010000014.1"/>
</dbReference>
<dbReference type="Pfam" id="PF12900">
    <property type="entry name" value="Pyridox_ox_2"/>
    <property type="match status" value="1"/>
</dbReference>